<proteinExistence type="inferred from homology"/>
<comment type="caution">
    <text evidence="7">The sequence shown here is derived from an EMBL/GenBank/DDBJ whole genome shotgun (WGS) entry which is preliminary data.</text>
</comment>
<reference evidence="7" key="1">
    <citation type="journal article" date="2021" name="Nat. Commun.">
        <title>Genetic determinants of endophytism in the Arabidopsis root mycobiome.</title>
        <authorList>
            <person name="Mesny F."/>
            <person name="Miyauchi S."/>
            <person name="Thiergart T."/>
            <person name="Pickel B."/>
            <person name="Atanasova L."/>
            <person name="Karlsson M."/>
            <person name="Huettel B."/>
            <person name="Barry K.W."/>
            <person name="Haridas S."/>
            <person name="Chen C."/>
            <person name="Bauer D."/>
            <person name="Andreopoulos W."/>
            <person name="Pangilinan J."/>
            <person name="LaButti K."/>
            <person name="Riley R."/>
            <person name="Lipzen A."/>
            <person name="Clum A."/>
            <person name="Drula E."/>
            <person name="Henrissat B."/>
            <person name="Kohler A."/>
            <person name="Grigoriev I.V."/>
            <person name="Martin F.M."/>
            <person name="Hacquard S."/>
        </authorList>
    </citation>
    <scope>NUCLEOTIDE SEQUENCE</scope>
    <source>
        <strain evidence="7">MPI-CAGE-CH-0243</strain>
    </source>
</reference>
<evidence type="ECO:0000256" key="3">
    <source>
        <dbReference type="ARBA" id="ARBA00023242"/>
    </source>
</evidence>
<feature type="domain" description="RRP12 N-terminal HEAT" evidence="6">
    <location>
        <begin position="10"/>
        <end position="277"/>
    </location>
</feature>
<feature type="domain" description="RRP12 HEAT" evidence="5">
    <location>
        <begin position="344"/>
        <end position="633"/>
    </location>
</feature>
<dbReference type="GO" id="GO:0005634">
    <property type="term" value="C:nucleus"/>
    <property type="evidence" value="ECO:0007669"/>
    <property type="project" value="UniProtKB-SubCell"/>
</dbReference>
<dbReference type="InterPro" id="IPR052087">
    <property type="entry name" value="RRP12"/>
</dbReference>
<dbReference type="Proteomes" id="UP000700596">
    <property type="component" value="Unassembled WGS sequence"/>
</dbReference>
<dbReference type="OrthoDB" id="2192888at2759"/>
<evidence type="ECO:0000313" key="8">
    <source>
        <dbReference type="Proteomes" id="UP000700596"/>
    </source>
</evidence>
<dbReference type="InterPro" id="IPR012978">
    <property type="entry name" value="HEAT_RRP12"/>
</dbReference>
<dbReference type="Pfam" id="PF08161">
    <property type="entry name" value="RRP12_HEAT"/>
    <property type="match status" value="1"/>
</dbReference>
<sequence>MSLEERLSKIRDSPKLQSQQQTAVVLSAIEETLRSEKAEFTPTAYFAALLSLLSRQVSSEGITNKETATAVIYLLDLVTPHVPAPLLRSKFIDILKHLAPALTHAEAEAPLLRSSIGCLESLLLAQDSRGWDLPQSQPSPRAAVALLLAIAVDGRPKVRRRAQEALAKVLSNPPPSPSVDHPAADMCAETALRMLKDIANAAGKSKKHKGNKDGDSRDPDLIHALHLIKTVATAAGGWPSRKTDILCELLLHISKSSNEYLTMAAFDIFEVIFAGMTDEISSAKLPRLLEIISGLQPSKNDSALLPPWIAVISRGYEVSAQLEPEDTFTRLPELFDLIASFLTSPSHNIRISASECLISFIVNLIPDSVILEPSIYDEKTLEKIAKQAVDLLSVKYQAAWMEVFNVLGAMFEALRWRSDPILKPVVKVVGELRGTDSFAGKKEADAVISKAIAAMGPEVVLETLPLNLPKPPPGQTGRVWMLPLLRDAVHNTNLAHFRSALVPLSETLYQTVIEHGSREKTMEIKIFETLVQQIWSTLPGYCDLPLDLTSAFDQSFAEMLANLLYGQADLRTDVCRALQNLVDGNKTIVELEGADDLVAQARISKADAKKNLEHLAAFASNMLAVLFNVYSQTLPQYRGTILRTINAYLSIIPEKELMETFERVATNLESSLAEVGPQTQADKQKQDKSQNKMPPMSHTLMDLIITISLYLPRDSYSALFQMAATLTNKDDDPQLQKKAYKLIPRLAESEIGKAALKDRSAELQTLILQSAEKASSPARRDRLAAISQIIEFLPQSDLHFIPAILSEVVISAKEVNEKAREAAYELLVSMGEKMAEGGTVVQSNVPNMPSDAPSVEASLEEYFTMVSAGLAGSTPHMISASITAVTRILYEFHTRVSKETVKNLVEVMDMFLQNPNREIVRSVLGFVKVEVVSLPETLVRPRLNTLLANLMVWSHEHKAQFKAKVKHIVERMVRKFGVEAVEQACPPEDRKLITNIRKTREQKKKKKLAAEEDGEAPKDKPKGKFESEYDQAVYGSESEDSEGDSEDEFVKNHQKSNGSAKGGKGGQTYIIEDEDEPLDLLSRKALGNISSTKPLRQRQVPKMSKAKRNEDGKLVLGGPDSDDEPSSRSKKGGKSNDNDGDVLMDIDETANGGSLEDGINAYVDAIRGRDSAKRGLKGKLKFTNKRGNEDDDMDVDSDNDAKAHRREKSGSGMGRGGGNKNQRRGLGADKVRGGNTEGGGGGGGGKVFKSRSPKMRGRGVGKWTGPGRR</sequence>
<feature type="compositionally biased region" description="Acidic residues" evidence="4">
    <location>
        <begin position="1138"/>
        <end position="1148"/>
    </location>
</feature>
<protein>
    <submittedName>
        <fullName evidence="7">NUC173 domain-containing protein</fullName>
    </submittedName>
</protein>
<evidence type="ECO:0000256" key="1">
    <source>
        <dbReference type="ARBA" id="ARBA00004123"/>
    </source>
</evidence>
<dbReference type="SUPFAM" id="SSF48371">
    <property type="entry name" value="ARM repeat"/>
    <property type="match status" value="1"/>
</dbReference>
<keyword evidence="3" id="KW-0539">Nucleus</keyword>
<evidence type="ECO:0000259" key="5">
    <source>
        <dbReference type="Pfam" id="PF08161"/>
    </source>
</evidence>
<name>A0A9P9IER8_9PLEO</name>
<evidence type="ECO:0000259" key="6">
    <source>
        <dbReference type="Pfam" id="PF25772"/>
    </source>
</evidence>
<feature type="compositionally biased region" description="Acidic residues" evidence="4">
    <location>
        <begin position="1189"/>
        <end position="1198"/>
    </location>
</feature>
<dbReference type="InterPro" id="IPR016024">
    <property type="entry name" value="ARM-type_fold"/>
</dbReference>
<keyword evidence="8" id="KW-1185">Reference proteome</keyword>
<dbReference type="Gene3D" id="1.25.10.10">
    <property type="entry name" value="Leucine-rich Repeat Variant"/>
    <property type="match status" value="1"/>
</dbReference>
<dbReference type="PANTHER" id="PTHR48287">
    <property type="entry name" value="ARM REPEAT SUPERFAMILY PROTEIN"/>
    <property type="match status" value="1"/>
</dbReference>
<dbReference type="AlphaFoldDB" id="A0A9P9IER8"/>
<evidence type="ECO:0000256" key="4">
    <source>
        <dbReference type="SAM" id="MobiDB-lite"/>
    </source>
</evidence>
<dbReference type="InterPro" id="IPR057860">
    <property type="entry name" value="HEAT_RRP12_N"/>
</dbReference>
<feature type="compositionally biased region" description="Basic and acidic residues" evidence="4">
    <location>
        <begin position="1015"/>
        <end position="1027"/>
    </location>
</feature>
<comment type="similarity">
    <text evidence="2">Belongs to the RRP12 family.</text>
</comment>
<feature type="compositionally biased region" description="Basic residues" evidence="4">
    <location>
        <begin position="1174"/>
        <end position="1184"/>
    </location>
</feature>
<evidence type="ECO:0000256" key="2">
    <source>
        <dbReference type="ARBA" id="ARBA00007690"/>
    </source>
</evidence>
<dbReference type="PANTHER" id="PTHR48287:SF1">
    <property type="entry name" value="ARM REPEAT SUPERFAMILY PROTEIN"/>
    <property type="match status" value="1"/>
</dbReference>
<organism evidence="7 8">
    <name type="scientific">Dendryphion nanum</name>
    <dbReference type="NCBI Taxonomy" id="256645"/>
    <lineage>
        <taxon>Eukaryota</taxon>
        <taxon>Fungi</taxon>
        <taxon>Dikarya</taxon>
        <taxon>Ascomycota</taxon>
        <taxon>Pezizomycotina</taxon>
        <taxon>Dothideomycetes</taxon>
        <taxon>Pleosporomycetidae</taxon>
        <taxon>Pleosporales</taxon>
        <taxon>Torulaceae</taxon>
        <taxon>Dendryphion</taxon>
    </lineage>
</organism>
<dbReference type="Pfam" id="PF25772">
    <property type="entry name" value="HEAT_RRP12_N"/>
    <property type="match status" value="1"/>
</dbReference>
<feature type="region of interest" description="Disordered" evidence="4">
    <location>
        <begin position="998"/>
        <end position="1269"/>
    </location>
</feature>
<comment type="subcellular location">
    <subcellularLocation>
        <location evidence="1">Nucleus</location>
    </subcellularLocation>
</comment>
<gene>
    <name evidence="7" type="ORF">B0J11DRAFT_561351</name>
</gene>
<dbReference type="InterPro" id="IPR011989">
    <property type="entry name" value="ARM-like"/>
</dbReference>
<feature type="region of interest" description="Disordered" evidence="4">
    <location>
        <begin position="672"/>
        <end position="695"/>
    </location>
</feature>
<feature type="compositionally biased region" description="Acidic residues" evidence="4">
    <location>
        <begin position="1037"/>
        <end position="1047"/>
    </location>
</feature>
<feature type="compositionally biased region" description="Basic residues" evidence="4">
    <location>
        <begin position="1248"/>
        <end position="1259"/>
    </location>
</feature>
<feature type="compositionally biased region" description="Gly residues" evidence="4">
    <location>
        <begin position="1235"/>
        <end position="1246"/>
    </location>
</feature>
<feature type="compositionally biased region" description="Gly residues" evidence="4">
    <location>
        <begin position="1260"/>
        <end position="1269"/>
    </location>
</feature>
<accession>A0A9P9IER8</accession>
<dbReference type="EMBL" id="JAGMWT010000014">
    <property type="protein sequence ID" value="KAH7117124.1"/>
    <property type="molecule type" value="Genomic_DNA"/>
</dbReference>
<evidence type="ECO:0000313" key="7">
    <source>
        <dbReference type="EMBL" id="KAH7117124.1"/>
    </source>
</evidence>